<dbReference type="Proteomes" id="UP000092482">
    <property type="component" value="Chromosome"/>
</dbReference>
<dbReference type="KEGG" id="serj:SGUI_3121"/>
<dbReference type="STRING" id="1758689.SGUI_3121"/>
<dbReference type="SUPFAM" id="SSF46785">
    <property type="entry name" value="Winged helix' DNA-binding domain"/>
    <property type="match status" value="1"/>
</dbReference>
<evidence type="ECO:0000313" key="3">
    <source>
        <dbReference type="Proteomes" id="UP000092482"/>
    </source>
</evidence>
<accession>A0A1B1NGF1</accession>
<evidence type="ECO:0000259" key="1">
    <source>
        <dbReference type="PROSITE" id="PS50987"/>
    </source>
</evidence>
<dbReference type="CDD" id="cd00090">
    <property type="entry name" value="HTH_ARSR"/>
    <property type="match status" value="1"/>
</dbReference>
<reference evidence="2 3" key="1">
    <citation type="submission" date="2016-03" db="EMBL/GenBank/DDBJ databases">
        <title>Shallow-sea hydrothermal system.</title>
        <authorList>
            <person name="Tang K."/>
        </authorList>
    </citation>
    <scope>NUCLEOTIDE SEQUENCE [LARGE SCALE GENOMIC DNA]</scope>
    <source>
        <strain evidence="2 3">JLT9</strain>
    </source>
</reference>
<dbReference type="InterPro" id="IPR001845">
    <property type="entry name" value="HTH_ArsR_DNA-bd_dom"/>
</dbReference>
<dbReference type="RefSeq" id="WP_066641899.1">
    <property type="nucleotide sequence ID" value="NZ_CP014989.1"/>
</dbReference>
<dbReference type="InterPro" id="IPR036388">
    <property type="entry name" value="WH-like_DNA-bd_sf"/>
</dbReference>
<dbReference type="InterPro" id="IPR011991">
    <property type="entry name" value="ArsR-like_HTH"/>
</dbReference>
<dbReference type="OrthoDB" id="9806976at2"/>
<feature type="domain" description="HTH arsR-type" evidence="1">
    <location>
        <begin position="1"/>
        <end position="90"/>
    </location>
</feature>
<dbReference type="SMART" id="SM00418">
    <property type="entry name" value="HTH_ARSR"/>
    <property type="match status" value="1"/>
</dbReference>
<dbReference type="EMBL" id="CP014989">
    <property type="protein sequence ID" value="ANS80517.1"/>
    <property type="molecule type" value="Genomic_DNA"/>
</dbReference>
<dbReference type="GO" id="GO:0003700">
    <property type="term" value="F:DNA-binding transcription factor activity"/>
    <property type="evidence" value="ECO:0007669"/>
    <property type="project" value="InterPro"/>
</dbReference>
<proteinExistence type="predicted"/>
<gene>
    <name evidence="2" type="ORF">SGUI_3121</name>
</gene>
<evidence type="ECO:0000313" key="2">
    <source>
        <dbReference type="EMBL" id="ANS80517.1"/>
    </source>
</evidence>
<dbReference type="AlphaFoldDB" id="A0A1B1NGF1"/>
<dbReference type="InterPro" id="IPR036390">
    <property type="entry name" value="WH_DNA-bd_sf"/>
</dbReference>
<name>A0A1B1NGF1_9MICO</name>
<keyword evidence="3" id="KW-1185">Reference proteome</keyword>
<sequence length="109" mass="11581">MSSLNAAAGAIASESRRRVVEHLADGPATVSALAEVLGMSVPGTMRHVDRLAEAGIVRRTKAGRVVTVELVPGSLDPLATWALQHRLFWGNHLDRLAGHLTGPTDRSEP</sequence>
<dbReference type="PROSITE" id="PS50987">
    <property type="entry name" value="HTH_ARSR_2"/>
    <property type="match status" value="1"/>
</dbReference>
<dbReference type="Pfam" id="PF12840">
    <property type="entry name" value="HTH_20"/>
    <property type="match status" value="1"/>
</dbReference>
<dbReference type="PANTHER" id="PTHR38600:SF2">
    <property type="entry name" value="SLL0088 PROTEIN"/>
    <property type="match status" value="1"/>
</dbReference>
<organism evidence="2 3">
    <name type="scientific">Serinicoccus hydrothermalis</name>
    <dbReference type="NCBI Taxonomy" id="1758689"/>
    <lineage>
        <taxon>Bacteria</taxon>
        <taxon>Bacillati</taxon>
        <taxon>Actinomycetota</taxon>
        <taxon>Actinomycetes</taxon>
        <taxon>Micrococcales</taxon>
        <taxon>Ornithinimicrobiaceae</taxon>
        <taxon>Serinicoccus</taxon>
    </lineage>
</organism>
<dbReference type="PANTHER" id="PTHR38600">
    <property type="entry name" value="TRANSCRIPTIONAL REGULATORY PROTEIN"/>
    <property type="match status" value="1"/>
</dbReference>
<dbReference type="Gene3D" id="1.10.10.10">
    <property type="entry name" value="Winged helix-like DNA-binding domain superfamily/Winged helix DNA-binding domain"/>
    <property type="match status" value="1"/>
</dbReference>
<protein>
    <submittedName>
        <fullName evidence="2">Transcriptional regulator, ArsR family</fullName>
    </submittedName>
</protein>